<dbReference type="AlphaFoldDB" id="A0A1H6DS51"/>
<reference evidence="3 4" key="1">
    <citation type="submission" date="2016-10" db="EMBL/GenBank/DDBJ databases">
        <authorList>
            <person name="de Groot N.N."/>
        </authorList>
    </citation>
    <scope>NUCLEOTIDE SEQUENCE [LARGE SCALE GENOMIC DNA]</scope>
    <source>
        <strain evidence="3 4">DSM 22012</strain>
    </source>
</reference>
<feature type="chain" id="PRO_5009296177" description="TRAP transporter T-component" evidence="2">
    <location>
        <begin position="20"/>
        <end position="264"/>
    </location>
</feature>
<organism evidence="3 4">
    <name type="scientific">Marinobacterium lutimaris</name>
    <dbReference type="NCBI Taxonomy" id="568106"/>
    <lineage>
        <taxon>Bacteria</taxon>
        <taxon>Pseudomonadati</taxon>
        <taxon>Pseudomonadota</taxon>
        <taxon>Gammaproteobacteria</taxon>
        <taxon>Oceanospirillales</taxon>
        <taxon>Oceanospirillaceae</taxon>
        <taxon>Marinobacterium</taxon>
    </lineage>
</organism>
<protein>
    <recommendedName>
        <fullName evidence="5">TRAP transporter T-component</fullName>
    </recommendedName>
</protein>
<keyword evidence="4" id="KW-1185">Reference proteome</keyword>
<name>A0A1H6DS51_9GAMM</name>
<dbReference type="RefSeq" id="WP_104005833.1">
    <property type="nucleotide sequence ID" value="NZ_FNVQ01000009.1"/>
</dbReference>
<evidence type="ECO:0000313" key="4">
    <source>
        <dbReference type="Proteomes" id="UP000236745"/>
    </source>
</evidence>
<evidence type="ECO:0008006" key="5">
    <source>
        <dbReference type="Google" id="ProtNLM"/>
    </source>
</evidence>
<evidence type="ECO:0000256" key="1">
    <source>
        <dbReference type="SAM" id="MobiDB-lite"/>
    </source>
</evidence>
<feature type="region of interest" description="Disordered" evidence="1">
    <location>
        <begin position="244"/>
        <end position="264"/>
    </location>
</feature>
<dbReference type="OrthoDB" id="6355365at2"/>
<accession>A0A1H6DS51</accession>
<dbReference type="Proteomes" id="UP000236745">
    <property type="component" value="Unassembled WGS sequence"/>
</dbReference>
<gene>
    <name evidence="3" type="ORF">SAMN05444390_10930</name>
</gene>
<dbReference type="EMBL" id="FNVQ01000009">
    <property type="protein sequence ID" value="SEG88121.1"/>
    <property type="molecule type" value="Genomic_DNA"/>
</dbReference>
<proteinExistence type="predicted"/>
<feature type="signal peptide" evidence="2">
    <location>
        <begin position="1"/>
        <end position="19"/>
    </location>
</feature>
<evidence type="ECO:0000313" key="3">
    <source>
        <dbReference type="EMBL" id="SEG88121.1"/>
    </source>
</evidence>
<sequence length="264" mass="29600">MLKRAVLLLTLGFCLKLSAADSATDSIPNPTEQDIQEVFGDSLEHGNRAESLLLLAIAFDQQSKNSPTRQEQIGIPYIATAGPGYWVRLFEQETTLSLDTVVNVALILTYAKDQNFTGDERDQAAIKLLSVAAIRDYWPAQVYWAERQLQAWQQRAIPTPMKGGEGEISDEALRTFQYLSNCARIGFAPCQFQLGFWYLQDVTTREAGIELLSAGVEVARRDPRYLSSAETMQDMRKAMSILAQESPDNPYREVLQGRSKLNED</sequence>
<keyword evidence="2" id="KW-0732">Signal</keyword>
<evidence type="ECO:0000256" key="2">
    <source>
        <dbReference type="SAM" id="SignalP"/>
    </source>
</evidence>